<evidence type="ECO:0000313" key="5">
    <source>
        <dbReference type="EMBL" id="GGM81796.1"/>
    </source>
</evidence>
<feature type="compositionally biased region" description="Basic and acidic residues" evidence="2">
    <location>
        <begin position="1019"/>
        <end position="1032"/>
    </location>
</feature>
<feature type="compositionally biased region" description="Low complexity" evidence="2">
    <location>
        <begin position="917"/>
        <end position="928"/>
    </location>
</feature>
<dbReference type="InterPro" id="IPR028905">
    <property type="entry name" value="Tox-REase-3_dom"/>
</dbReference>
<feature type="region of interest" description="Disordered" evidence="2">
    <location>
        <begin position="522"/>
        <end position="707"/>
    </location>
</feature>
<feature type="domain" description="Tox-REase-3" evidence="4">
    <location>
        <begin position="1218"/>
        <end position="1308"/>
    </location>
</feature>
<keyword evidence="3" id="KW-0732">Signal</keyword>
<feature type="compositionally biased region" description="Basic and acidic residues" evidence="2">
    <location>
        <begin position="985"/>
        <end position="1001"/>
    </location>
</feature>
<feature type="compositionally biased region" description="Low complexity" evidence="2">
    <location>
        <begin position="646"/>
        <end position="659"/>
    </location>
</feature>
<feature type="coiled-coil region" evidence="1">
    <location>
        <begin position="411"/>
        <end position="438"/>
    </location>
</feature>
<feature type="compositionally biased region" description="Polar residues" evidence="2">
    <location>
        <begin position="546"/>
        <end position="559"/>
    </location>
</feature>
<feature type="compositionally biased region" description="Basic and acidic residues" evidence="2">
    <location>
        <begin position="122"/>
        <end position="132"/>
    </location>
</feature>
<feature type="region of interest" description="Disordered" evidence="2">
    <location>
        <begin position="118"/>
        <end position="156"/>
    </location>
</feature>
<feature type="compositionally biased region" description="Low complexity" evidence="2">
    <location>
        <begin position="1033"/>
        <end position="1042"/>
    </location>
</feature>
<keyword evidence="6" id="KW-1185">Reference proteome</keyword>
<reference evidence="5" key="1">
    <citation type="journal article" date="2014" name="Int. J. Syst. Evol. Microbiol.">
        <title>Complete genome sequence of Corynebacterium casei LMG S-19264T (=DSM 44701T), isolated from a smear-ripened cheese.</title>
        <authorList>
            <consortium name="US DOE Joint Genome Institute (JGI-PGF)"/>
            <person name="Walter F."/>
            <person name="Albersmeier A."/>
            <person name="Kalinowski J."/>
            <person name="Ruckert C."/>
        </authorList>
    </citation>
    <scope>NUCLEOTIDE SEQUENCE</scope>
    <source>
        <strain evidence="5">CGMCC 4.5737</strain>
    </source>
</reference>
<dbReference type="Pfam" id="PF15647">
    <property type="entry name" value="Tox-REase-3"/>
    <property type="match status" value="1"/>
</dbReference>
<feature type="compositionally biased region" description="Low complexity" evidence="2">
    <location>
        <begin position="522"/>
        <end position="539"/>
    </location>
</feature>
<keyword evidence="1" id="KW-0175">Coiled coil</keyword>
<feature type="chain" id="PRO_5038467909" description="Tox-REase-3 domain-containing protein" evidence="3">
    <location>
        <begin position="31"/>
        <end position="1326"/>
    </location>
</feature>
<feature type="compositionally biased region" description="Low complexity" evidence="2">
    <location>
        <begin position="970"/>
        <end position="984"/>
    </location>
</feature>
<feature type="signal peptide" evidence="3">
    <location>
        <begin position="1"/>
        <end position="30"/>
    </location>
</feature>
<gene>
    <name evidence="5" type="ORF">GCM10012275_60500</name>
</gene>
<evidence type="ECO:0000259" key="4">
    <source>
        <dbReference type="Pfam" id="PF15647"/>
    </source>
</evidence>
<evidence type="ECO:0000256" key="1">
    <source>
        <dbReference type="SAM" id="Coils"/>
    </source>
</evidence>
<sequence>MRKKRRLRPLSRALSLAAVAVVTALTAALAGDAAPTVSSATRAAANEAVGKPNLDWPIWPEWDVWKSWDRYAGHESGSWVGLVPRMELGTDIRSDVCWLGYVLHTSGPNVQAVAAKALAGSEEDRRDARRGDPSALSQAGAQDEKQFPLDNPEDERDRERWYQAAHDVIGHGFKRPPDFNAKFTSFMWKKVNFGSGWYTDHIPSAGKESREKMAGLVRQQWKQDPYFKALRNFLYELAKVFATSPDEIEESAVGAEALKGLSTDDVRRFLQYGGFPKRAPAPGTPEFRLEVEALKSRWASCDITSPDDPYRVLTDVVETAWSEWQAELNGQAGWRNTITRAQIDTWSATREANAAMVEALGQAWIVHRIAEWVHDRENGISEWNPTPEKRAQIEAAYQAARTAAGEQIGKARTAADTAAELARTAEQAQQQANEHATAQQLPRGRALAYAQQSVQVTQAMAAAARAAAHATVTAHRATEATGESTGTLLAQAEAQARALQAEFRRHAAETAAIEADQSAKSAAWQAQQAETQADTASQARQKAEQGESTARQAADSATQHRQRAEAERDTAAQLRREADAQRDKAGEAKRRADAQQQRAENAKHAAENAEGGASRKEEAARQAETRAVDARSEAYRAAHERDAARARAQAKSSAAAAAEGTEHAREARAQATQAQAEADTAADAAGKAQQAAEQATEAAVHAREAATKSQAAAERAQAEYAAAKADAATAHQAWVEAWAARAEAIVAAEQAAINVAQAEQDAATAAQKASKARQDAQAARAEARQAGEQAALAIGRAYASTVAAAGARDAADAVVHHADQALTLGAPYRDHDTSAGMAVLVGQAAKSYAQQFADAAQARAAEADRAAHAAKEAAARADTEGKAAAHAAAQAAASAAHAARSLTTAQQAAHRARADADAATAAEQNAHHQAQRAETEAGTAGEAARQAHAEAEAAGKSATEAERDADGARRSANQAAQDAQAAQEAADRADASATRAEESARNAHHAAQDAADAATRAEQAQREEERRKREQAAQHAFQHQGGQQPGLNDDELTLLCFGNQECINDYNKAHQDANKQVVDWIKEQGGPAVIEIVDELSGFKEFRDCVGSANIEACIWFIIDKLPVVKILKVGYTAVKTLVKVLRGIDVFNTLVRKAKKYFEKAREVIQRNRKALAACPTRAAPLAASFTTAHQPSSEAWLSSTGADPCNNGWGALLKSANKYDPQAEGLAKRIGGETQMHFANDPDGREFDVVSDRFIGEAKPENFKLGKDFRSKARAMFNICKETGRAPYFQFQGEPHRDVIRAIQRYAKEYGIEPVVDTNPVPLG</sequence>
<comment type="caution">
    <text evidence="5">The sequence shown here is derived from an EMBL/GenBank/DDBJ whole genome shotgun (WGS) entry which is preliminary data.</text>
</comment>
<organism evidence="5 6">
    <name type="scientific">Longimycelium tulufanense</name>
    <dbReference type="NCBI Taxonomy" id="907463"/>
    <lineage>
        <taxon>Bacteria</taxon>
        <taxon>Bacillati</taxon>
        <taxon>Actinomycetota</taxon>
        <taxon>Actinomycetes</taxon>
        <taxon>Pseudonocardiales</taxon>
        <taxon>Pseudonocardiaceae</taxon>
        <taxon>Longimycelium</taxon>
    </lineage>
</organism>
<feature type="compositionally biased region" description="Basic and acidic residues" evidence="2">
    <location>
        <begin position="945"/>
        <end position="969"/>
    </location>
</feature>
<protein>
    <recommendedName>
        <fullName evidence="4">Tox-REase-3 domain-containing protein</fullName>
    </recommendedName>
</protein>
<reference evidence="5" key="2">
    <citation type="submission" date="2020-09" db="EMBL/GenBank/DDBJ databases">
        <authorList>
            <person name="Sun Q."/>
            <person name="Zhou Y."/>
        </authorList>
    </citation>
    <scope>NUCLEOTIDE SEQUENCE</scope>
    <source>
        <strain evidence="5">CGMCC 4.5737</strain>
    </source>
</reference>
<feature type="compositionally biased region" description="Low complexity" evidence="2">
    <location>
        <begin position="669"/>
        <end position="699"/>
    </location>
</feature>
<name>A0A8J3CEB3_9PSEU</name>
<proteinExistence type="predicted"/>
<feature type="compositionally biased region" description="Basic and acidic residues" evidence="2">
    <location>
        <begin position="600"/>
        <end position="645"/>
    </location>
</feature>
<feature type="compositionally biased region" description="Basic and acidic residues" evidence="2">
    <location>
        <begin position="562"/>
        <end position="593"/>
    </location>
</feature>
<accession>A0A8J3CEB3</accession>
<dbReference type="Proteomes" id="UP000637578">
    <property type="component" value="Unassembled WGS sequence"/>
</dbReference>
<evidence type="ECO:0000256" key="3">
    <source>
        <dbReference type="SAM" id="SignalP"/>
    </source>
</evidence>
<evidence type="ECO:0000256" key="2">
    <source>
        <dbReference type="SAM" id="MobiDB-lite"/>
    </source>
</evidence>
<evidence type="ECO:0000313" key="6">
    <source>
        <dbReference type="Proteomes" id="UP000637578"/>
    </source>
</evidence>
<dbReference type="EMBL" id="BMMK01000053">
    <property type="protein sequence ID" value="GGM81796.1"/>
    <property type="molecule type" value="Genomic_DNA"/>
</dbReference>
<feature type="compositionally biased region" description="Low complexity" evidence="2">
    <location>
        <begin position="1008"/>
        <end position="1018"/>
    </location>
</feature>
<feature type="region of interest" description="Disordered" evidence="2">
    <location>
        <begin position="901"/>
        <end position="1046"/>
    </location>
</feature>